<feature type="domain" description="Toxin SymE-like" evidence="1">
    <location>
        <begin position="97"/>
        <end position="131"/>
    </location>
</feature>
<evidence type="ECO:0000259" key="1">
    <source>
        <dbReference type="Pfam" id="PF08845"/>
    </source>
</evidence>
<name>A0A4V1AYK5_9BURK</name>
<sequence>MNDIAVARLRARVWRSGISELILLAVVTTGLVRPRLGPDIDLLNFVSFIGVCVPVDKHYDAILRRVSKTFEQFAHFHQHLRFEYRRINARTRTAPPLYPWIKLAGRWLELAGFEAGQRVKVEVQHGRLVITQD</sequence>
<dbReference type="GO" id="GO:0016070">
    <property type="term" value="P:RNA metabolic process"/>
    <property type="evidence" value="ECO:0007669"/>
    <property type="project" value="InterPro"/>
</dbReference>
<dbReference type="AlphaFoldDB" id="A0A4V1AYK5"/>
<evidence type="ECO:0000313" key="2">
    <source>
        <dbReference type="EMBL" id="QBQ96092.1"/>
    </source>
</evidence>
<proteinExistence type="predicted"/>
<organism evidence="2 3">
    <name type="scientific">Paraburkholderia pallida</name>
    <dbReference type="NCBI Taxonomy" id="2547399"/>
    <lineage>
        <taxon>Bacteria</taxon>
        <taxon>Pseudomonadati</taxon>
        <taxon>Pseudomonadota</taxon>
        <taxon>Betaproteobacteria</taxon>
        <taxon>Burkholderiales</taxon>
        <taxon>Burkholderiaceae</taxon>
        <taxon>Paraburkholderia</taxon>
    </lineage>
</organism>
<dbReference type="GO" id="GO:0005737">
    <property type="term" value="C:cytoplasm"/>
    <property type="evidence" value="ECO:0007669"/>
    <property type="project" value="InterPro"/>
</dbReference>
<reference evidence="2 3" key="1">
    <citation type="submission" date="2019-03" db="EMBL/GenBank/DDBJ databases">
        <title>Paraburkholderia sp. 7MH5, isolated from subtropical forest soil.</title>
        <authorList>
            <person name="Gao Z.-H."/>
            <person name="Qiu L.-H."/>
        </authorList>
    </citation>
    <scope>NUCLEOTIDE SEQUENCE [LARGE SCALE GENOMIC DNA]</scope>
    <source>
        <strain evidence="2 3">7MH5</strain>
    </source>
</reference>
<dbReference type="KEGG" id="ppai:E1956_02130"/>
<protein>
    <submittedName>
        <fullName evidence="2">Type I toxin-antitoxin system SymE family toxin</fullName>
    </submittedName>
</protein>
<dbReference type="Pfam" id="PF08845">
    <property type="entry name" value="SymE_toxin"/>
    <property type="match status" value="1"/>
</dbReference>
<evidence type="ECO:0000313" key="3">
    <source>
        <dbReference type="Proteomes" id="UP000295727"/>
    </source>
</evidence>
<dbReference type="OrthoDB" id="9035207at2"/>
<dbReference type="GO" id="GO:0003723">
    <property type="term" value="F:RNA binding"/>
    <property type="evidence" value="ECO:0007669"/>
    <property type="project" value="InterPro"/>
</dbReference>
<dbReference type="Proteomes" id="UP000295727">
    <property type="component" value="Chromosome 1"/>
</dbReference>
<dbReference type="EMBL" id="CP038148">
    <property type="protein sequence ID" value="QBQ96092.1"/>
    <property type="molecule type" value="Genomic_DNA"/>
</dbReference>
<accession>A0A4V1AYK5</accession>
<dbReference type="RefSeq" id="WP_134746998.1">
    <property type="nucleotide sequence ID" value="NZ_CP038148.1"/>
</dbReference>
<gene>
    <name evidence="2" type="ORF">E1956_02130</name>
</gene>
<dbReference type="GO" id="GO:0016788">
    <property type="term" value="F:hydrolase activity, acting on ester bonds"/>
    <property type="evidence" value="ECO:0007669"/>
    <property type="project" value="InterPro"/>
</dbReference>
<keyword evidence="3" id="KW-1185">Reference proteome</keyword>
<dbReference type="InterPro" id="IPR014944">
    <property type="entry name" value="Toxin_SymE-like"/>
</dbReference>